<dbReference type="AlphaFoldDB" id="A0A561Q4I4"/>
<dbReference type="SUPFAM" id="SSF48576">
    <property type="entry name" value="Terpenoid synthases"/>
    <property type="match status" value="1"/>
</dbReference>
<name>A0A561Q4I4_9BACT</name>
<gene>
    <name evidence="2" type="ORF">FHW36_1011212</name>
</gene>
<organism evidence="2 3">
    <name type="scientific">Chitinophaga polysaccharea</name>
    <dbReference type="NCBI Taxonomy" id="1293035"/>
    <lineage>
        <taxon>Bacteria</taxon>
        <taxon>Pseudomonadati</taxon>
        <taxon>Bacteroidota</taxon>
        <taxon>Chitinophagia</taxon>
        <taxon>Chitinophagales</taxon>
        <taxon>Chitinophagaceae</taxon>
        <taxon>Chitinophaga</taxon>
    </lineage>
</organism>
<dbReference type="GO" id="GO:0010333">
    <property type="term" value="F:terpene synthase activity"/>
    <property type="evidence" value="ECO:0007669"/>
    <property type="project" value="InterPro"/>
</dbReference>
<dbReference type="Proteomes" id="UP000320811">
    <property type="component" value="Unassembled WGS sequence"/>
</dbReference>
<dbReference type="Gene3D" id="1.10.600.10">
    <property type="entry name" value="Farnesyl Diphosphate Synthase"/>
    <property type="match status" value="1"/>
</dbReference>
<reference evidence="2 3" key="1">
    <citation type="submission" date="2019-06" db="EMBL/GenBank/DDBJ databases">
        <title>Sorghum-associated microbial communities from plants grown in Nebraska, USA.</title>
        <authorList>
            <person name="Schachtman D."/>
        </authorList>
    </citation>
    <scope>NUCLEOTIDE SEQUENCE [LARGE SCALE GENOMIC DNA]</scope>
    <source>
        <strain evidence="2 3">1209</strain>
    </source>
</reference>
<evidence type="ECO:0000256" key="1">
    <source>
        <dbReference type="RuleBase" id="RU366034"/>
    </source>
</evidence>
<protein>
    <recommendedName>
        <fullName evidence="1">Terpene synthase</fullName>
        <ecNumber evidence="1">4.2.3.-</ecNumber>
    </recommendedName>
</protein>
<keyword evidence="3" id="KW-1185">Reference proteome</keyword>
<keyword evidence="1" id="KW-0479">Metal-binding</keyword>
<dbReference type="PANTHER" id="PTHR35201">
    <property type="entry name" value="TERPENE SYNTHASE"/>
    <property type="match status" value="1"/>
</dbReference>
<dbReference type="SFLD" id="SFLDS00005">
    <property type="entry name" value="Isoprenoid_Synthase_Type_I"/>
    <property type="match status" value="1"/>
</dbReference>
<dbReference type="InterPro" id="IPR008949">
    <property type="entry name" value="Isoprenoid_synthase_dom_sf"/>
</dbReference>
<keyword evidence="1" id="KW-0456">Lyase</keyword>
<dbReference type="Pfam" id="PF19086">
    <property type="entry name" value="Terpene_syn_C_2"/>
    <property type="match status" value="1"/>
</dbReference>
<dbReference type="RefSeq" id="WP_145663761.1">
    <property type="nucleotide sequence ID" value="NZ_VIWO01000001.1"/>
</dbReference>
<comment type="caution">
    <text evidence="2">The sequence shown here is derived from an EMBL/GenBank/DDBJ whole genome shotgun (WGS) entry which is preliminary data.</text>
</comment>
<dbReference type="EC" id="4.2.3.-" evidence="1"/>
<sequence>MKITALPKPEYPFPSLMSTYAEKVKAQTDMWIDRDYGFLPMKMQMKYKLSNFGYITARCLPDMPTYDHLKPAAMFMLWGTVFDDYYEYCTTAQLQSLQKRVVAVLEGSDPQPGEHDFFPLLADIRDRLNVLFPPYWMRRYIDNVDNYIGSMQLEVPFKLVKHFPRLEEFIRLRELTIGVHAFLDLIILQLGLDLPEEVMNHAYMKELYRLTARVFAWCNDFYSIEKDIDREPLNLVLVLQHEFKLSIEAANDAAMSFHDNDVREIVRLQSDVPDFGHYTNGVKKFAWYLGVMIQGQKDWYAIDTKRYQKGGFPEEDTFKAVAGSSL</sequence>
<dbReference type="SFLD" id="SFLDG01020">
    <property type="entry name" value="Terpene_Cyclase_Like_2"/>
    <property type="match status" value="1"/>
</dbReference>
<dbReference type="EMBL" id="VIWO01000001">
    <property type="protein sequence ID" value="TWF45283.1"/>
    <property type="molecule type" value="Genomic_DNA"/>
</dbReference>
<dbReference type="OrthoDB" id="1223397at2"/>
<dbReference type="PANTHER" id="PTHR35201:SF4">
    <property type="entry name" value="BETA-PINACENE SYNTHASE-RELATED"/>
    <property type="match status" value="1"/>
</dbReference>
<dbReference type="GO" id="GO:0046872">
    <property type="term" value="F:metal ion binding"/>
    <property type="evidence" value="ECO:0007669"/>
    <property type="project" value="UniProtKB-KW"/>
</dbReference>
<evidence type="ECO:0000313" key="2">
    <source>
        <dbReference type="EMBL" id="TWF45283.1"/>
    </source>
</evidence>
<dbReference type="InterPro" id="IPR034686">
    <property type="entry name" value="Terpene_cyclase-like_2"/>
</dbReference>
<keyword evidence="1" id="KW-0460">Magnesium</keyword>
<comment type="cofactor">
    <cofactor evidence="1">
        <name>Mg(2+)</name>
        <dbReference type="ChEBI" id="CHEBI:18420"/>
    </cofactor>
</comment>
<accession>A0A561Q4I4</accession>
<comment type="similarity">
    <text evidence="1">Belongs to the terpene synthase family.</text>
</comment>
<evidence type="ECO:0000313" key="3">
    <source>
        <dbReference type="Proteomes" id="UP000320811"/>
    </source>
</evidence>
<proteinExistence type="inferred from homology"/>